<reference evidence="2 3" key="1">
    <citation type="submission" date="2019-08" db="EMBL/GenBank/DDBJ databases">
        <title>Deep-cultivation of Planctomycetes and their phenomic and genomic characterization uncovers novel biology.</title>
        <authorList>
            <person name="Wiegand S."/>
            <person name="Jogler M."/>
            <person name="Boedeker C."/>
            <person name="Pinto D."/>
            <person name="Vollmers J."/>
            <person name="Rivas-Marin E."/>
            <person name="Kohn T."/>
            <person name="Peeters S.H."/>
            <person name="Heuer A."/>
            <person name="Rast P."/>
            <person name="Oberbeckmann S."/>
            <person name="Bunk B."/>
            <person name="Jeske O."/>
            <person name="Meyerdierks A."/>
            <person name="Storesund J.E."/>
            <person name="Kallscheuer N."/>
            <person name="Luecker S."/>
            <person name="Lage O.M."/>
            <person name="Pohl T."/>
            <person name="Merkel B.J."/>
            <person name="Hornburger P."/>
            <person name="Mueller R.-W."/>
            <person name="Bruemmer F."/>
            <person name="Labrenz M."/>
            <person name="Spormann A.M."/>
            <person name="Op den Camp H."/>
            <person name="Overmann J."/>
            <person name="Amann R."/>
            <person name="Jetten M.S.M."/>
            <person name="Mascher T."/>
            <person name="Medema M.H."/>
            <person name="Devos D.P."/>
            <person name="Kaster A.-K."/>
            <person name="Ovreas L."/>
            <person name="Rohde M."/>
            <person name="Galperin M.Y."/>
            <person name="Jogler C."/>
        </authorList>
    </citation>
    <scope>NUCLEOTIDE SEQUENCE [LARGE SCALE GENOMIC DNA]</scope>
    <source>
        <strain evidence="2 3">OJF2</strain>
    </source>
</reference>
<name>A0A5B9VVR8_9BACT</name>
<accession>A0A5B9VVR8</accession>
<proteinExistence type="predicted"/>
<dbReference type="KEGG" id="agv:OJF2_09140"/>
<protein>
    <submittedName>
        <fullName evidence="2">Uncharacterized protein</fullName>
    </submittedName>
</protein>
<sequence>MSPLIDGDEGPFLDSGLTLAESGDDEGAHAIR</sequence>
<feature type="compositionally biased region" description="Acidic residues" evidence="1">
    <location>
        <begin position="1"/>
        <end position="11"/>
    </location>
</feature>
<dbReference type="EMBL" id="CP042997">
    <property type="protein sequence ID" value="QEH32443.1"/>
    <property type="molecule type" value="Genomic_DNA"/>
</dbReference>
<dbReference type="AlphaFoldDB" id="A0A5B9VVR8"/>
<evidence type="ECO:0000313" key="3">
    <source>
        <dbReference type="Proteomes" id="UP000324233"/>
    </source>
</evidence>
<feature type="region of interest" description="Disordered" evidence="1">
    <location>
        <begin position="1"/>
        <end position="32"/>
    </location>
</feature>
<gene>
    <name evidence="2" type="ORF">OJF2_09140</name>
</gene>
<evidence type="ECO:0000313" key="2">
    <source>
        <dbReference type="EMBL" id="QEH32443.1"/>
    </source>
</evidence>
<evidence type="ECO:0000256" key="1">
    <source>
        <dbReference type="SAM" id="MobiDB-lite"/>
    </source>
</evidence>
<keyword evidence="3" id="KW-1185">Reference proteome</keyword>
<organism evidence="2 3">
    <name type="scientific">Aquisphaera giovannonii</name>
    <dbReference type="NCBI Taxonomy" id="406548"/>
    <lineage>
        <taxon>Bacteria</taxon>
        <taxon>Pseudomonadati</taxon>
        <taxon>Planctomycetota</taxon>
        <taxon>Planctomycetia</taxon>
        <taxon>Isosphaerales</taxon>
        <taxon>Isosphaeraceae</taxon>
        <taxon>Aquisphaera</taxon>
    </lineage>
</organism>
<dbReference type="Proteomes" id="UP000324233">
    <property type="component" value="Chromosome"/>
</dbReference>